<dbReference type="Proteomes" id="UP000887320">
    <property type="component" value="Unassembled WGS sequence"/>
</dbReference>
<dbReference type="AlphaFoldDB" id="A0A8X8GBS9"/>
<comment type="caution">
    <text evidence="1">The sequence shown here is derived from an EMBL/GenBank/DDBJ whole genome shotgun (WGS) entry which is preliminary data.</text>
</comment>
<reference evidence="1" key="1">
    <citation type="submission" date="2021-07" db="EMBL/GenBank/DDBJ databases">
        <authorList>
            <person name="Fernandez M."/>
            <person name="Pereira P."/>
            <person name="Torres Tejerizo G.A."/>
            <person name="Gonzalez P."/>
            <person name="Agostini E."/>
        </authorList>
    </citation>
    <scope>NUCLEOTIDE SEQUENCE</scope>
    <source>
        <strain evidence="1">SFC 500-1A</strain>
    </source>
</reference>
<evidence type="ECO:0000313" key="2">
    <source>
        <dbReference type="Proteomes" id="UP000887320"/>
    </source>
</evidence>
<name>A0A8X8GBS9_ACIGI</name>
<gene>
    <name evidence="1" type="ORF">KW868_05350</name>
</gene>
<sequence>MRVYTLSEDIYLHYNDLNTWEINIKNENFEINILNHGVILSLLPFLEVGREKIIEKIGDLQKWLVFPEIKLIEAGFLIGSEYWVDLSLTWLKESNPINFDFFSEYLNQVFSNKVRYSQKVRHKAKKILKMINHKNF</sequence>
<proteinExistence type="predicted"/>
<accession>A0A8X8GBS9</accession>
<evidence type="ECO:0000313" key="1">
    <source>
        <dbReference type="EMBL" id="MCF0263894.1"/>
    </source>
</evidence>
<dbReference type="EMBL" id="JAHWXT010000001">
    <property type="protein sequence ID" value="MCF0263894.1"/>
    <property type="molecule type" value="Genomic_DNA"/>
</dbReference>
<organism evidence="1 2">
    <name type="scientific">Acinetobacter guillouiae</name>
    <name type="common">Acinetobacter genomosp. 11</name>
    <dbReference type="NCBI Taxonomy" id="106649"/>
    <lineage>
        <taxon>Bacteria</taxon>
        <taxon>Pseudomonadati</taxon>
        <taxon>Pseudomonadota</taxon>
        <taxon>Gammaproteobacteria</taxon>
        <taxon>Moraxellales</taxon>
        <taxon>Moraxellaceae</taxon>
        <taxon>Acinetobacter</taxon>
    </lineage>
</organism>
<dbReference type="RefSeq" id="WP_234622899.1">
    <property type="nucleotide sequence ID" value="NZ_JAHWXT010000001.1"/>
</dbReference>
<protein>
    <submittedName>
        <fullName evidence="1">Uncharacterized protein</fullName>
    </submittedName>
</protein>